<dbReference type="Proteomes" id="UP000738359">
    <property type="component" value="Unassembled WGS sequence"/>
</dbReference>
<evidence type="ECO:0000313" key="3">
    <source>
        <dbReference type="Proteomes" id="UP000738359"/>
    </source>
</evidence>
<evidence type="ECO:0000256" key="1">
    <source>
        <dbReference type="SAM" id="MobiDB-lite"/>
    </source>
</evidence>
<feature type="region of interest" description="Disordered" evidence="1">
    <location>
        <begin position="78"/>
        <end position="100"/>
    </location>
</feature>
<evidence type="ECO:0000313" key="2">
    <source>
        <dbReference type="EMBL" id="KAF9958990.1"/>
    </source>
</evidence>
<proteinExistence type="predicted"/>
<protein>
    <submittedName>
        <fullName evidence="2">Uncharacterized protein</fullName>
    </submittedName>
</protein>
<reference evidence="2" key="1">
    <citation type="journal article" date="2020" name="Fungal Divers.">
        <title>Resolving the Mortierellaceae phylogeny through synthesis of multi-gene phylogenetics and phylogenomics.</title>
        <authorList>
            <person name="Vandepol N."/>
            <person name="Liber J."/>
            <person name="Desiro A."/>
            <person name="Na H."/>
            <person name="Kennedy M."/>
            <person name="Barry K."/>
            <person name="Grigoriev I.V."/>
            <person name="Miller A.N."/>
            <person name="O'Donnell K."/>
            <person name="Stajich J.E."/>
            <person name="Bonito G."/>
        </authorList>
    </citation>
    <scope>NUCLEOTIDE SEQUENCE</scope>
    <source>
        <strain evidence="2">CK1249</strain>
    </source>
</reference>
<feature type="region of interest" description="Disordered" evidence="1">
    <location>
        <begin position="1"/>
        <end position="65"/>
    </location>
</feature>
<dbReference type="AlphaFoldDB" id="A0A9P6J2Q6"/>
<feature type="compositionally biased region" description="Polar residues" evidence="1">
    <location>
        <begin position="78"/>
        <end position="89"/>
    </location>
</feature>
<comment type="caution">
    <text evidence="2">The sequence shown here is derived from an EMBL/GenBank/DDBJ whole genome shotgun (WGS) entry which is preliminary data.</text>
</comment>
<sequence>MPPKVATTRSRASAPAASAAGPSTAAPSAEPIAPVASAASAAASTSRSSVTFPDATTAHTHDDTYDEDAIMEDVAAMTSTSGNEVQLPSTPGRLQEEDDEDLLEESNEFADNLVEGLHETDDALLAALHLEREELV</sequence>
<feature type="compositionally biased region" description="Low complexity" evidence="1">
    <location>
        <begin position="1"/>
        <end position="58"/>
    </location>
</feature>
<dbReference type="EMBL" id="JAAAHY010000697">
    <property type="protein sequence ID" value="KAF9958990.1"/>
    <property type="molecule type" value="Genomic_DNA"/>
</dbReference>
<accession>A0A9P6J2Q6</accession>
<gene>
    <name evidence="2" type="ORF">BGZ70_008999</name>
</gene>
<keyword evidence="3" id="KW-1185">Reference proteome</keyword>
<name>A0A9P6J2Q6_MORAP</name>
<organism evidence="2 3">
    <name type="scientific">Mortierella alpina</name>
    <name type="common">Oleaginous fungus</name>
    <name type="synonym">Mortierella renispora</name>
    <dbReference type="NCBI Taxonomy" id="64518"/>
    <lineage>
        <taxon>Eukaryota</taxon>
        <taxon>Fungi</taxon>
        <taxon>Fungi incertae sedis</taxon>
        <taxon>Mucoromycota</taxon>
        <taxon>Mortierellomycotina</taxon>
        <taxon>Mortierellomycetes</taxon>
        <taxon>Mortierellales</taxon>
        <taxon>Mortierellaceae</taxon>
        <taxon>Mortierella</taxon>
    </lineage>
</organism>